<protein>
    <recommendedName>
        <fullName evidence="3">MftR C-terminal domain-containing protein</fullName>
    </recommendedName>
</protein>
<sequence>MKPWAELLTTLSADGARLPASPDVSAQLLAAVATAFVDLWDGDDDAGIAALTRFVERGLLG</sequence>
<evidence type="ECO:0000313" key="2">
    <source>
        <dbReference type="Proteomes" id="UP000008710"/>
    </source>
</evidence>
<name>Q0SFB6_RHOJR</name>
<evidence type="ECO:0008006" key="3">
    <source>
        <dbReference type="Google" id="ProtNLM"/>
    </source>
</evidence>
<dbReference type="EMBL" id="CP000431">
    <property type="protein sequence ID" value="ABG93770.1"/>
    <property type="molecule type" value="Genomic_DNA"/>
</dbReference>
<organism evidence="1 2">
    <name type="scientific">Rhodococcus jostii (strain RHA1)</name>
    <dbReference type="NCBI Taxonomy" id="101510"/>
    <lineage>
        <taxon>Bacteria</taxon>
        <taxon>Bacillati</taxon>
        <taxon>Actinomycetota</taxon>
        <taxon>Actinomycetes</taxon>
        <taxon>Mycobacteriales</taxon>
        <taxon>Nocardiaceae</taxon>
        <taxon>Rhodococcus</taxon>
    </lineage>
</organism>
<dbReference type="AlphaFoldDB" id="Q0SFB6"/>
<reference evidence="2" key="1">
    <citation type="journal article" date="2006" name="Proc. Natl. Acad. Sci. U.S.A.">
        <title>The complete genome of Rhodococcus sp. RHA1 provides insights into a catabolic powerhouse.</title>
        <authorList>
            <person name="McLeod M.P."/>
            <person name="Warren R.L."/>
            <person name="Hsiao W.W.L."/>
            <person name="Araki N."/>
            <person name="Myhre M."/>
            <person name="Fernandes C."/>
            <person name="Miyazawa D."/>
            <person name="Wong W."/>
            <person name="Lillquist A.L."/>
            <person name="Wang D."/>
            <person name="Dosanjh M."/>
            <person name="Hara H."/>
            <person name="Petrescu A."/>
            <person name="Morin R.D."/>
            <person name="Yang G."/>
            <person name="Stott J.M."/>
            <person name="Schein J.E."/>
            <person name="Shin H."/>
            <person name="Smailus D."/>
            <person name="Siddiqui A.S."/>
            <person name="Marra M.A."/>
            <person name="Jones S.J.M."/>
            <person name="Holt R."/>
            <person name="Brinkman F.S.L."/>
            <person name="Miyauchi K."/>
            <person name="Fukuda M."/>
            <person name="Davies J.E."/>
            <person name="Mohn W.W."/>
            <person name="Eltis L.D."/>
        </authorList>
    </citation>
    <scope>NUCLEOTIDE SEQUENCE [LARGE SCALE GENOMIC DNA]</scope>
    <source>
        <strain evidence="2">RHA1</strain>
    </source>
</reference>
<evidence type="ECO:0000313" key="1">
    <source>
        <dbReference type="EMBL" id="ABG93770.1"/>
    </source>
</evidence>
<dbReference type="Proteomes" id="UP000008710">
    <property type="component" value="Chromosome"/>
</dbReference>
<dbReference type="KEGG" id="rha:RHA1_ro01959"/>
<proteinExistence type="predicted"/>
<dbReference type="RefSeq" id="WP_011594852.1">
    <property type="nucleotide sequence ID" value="NC_008268.1"/>
</dbReference>
<accession>Q0SFB6</accession>
<gene>
    <name evidence="1" type="ordered locus">RHA1_ro01959</name>
</gene>
<dbReference type="HOGENOM" id="CLU_2919755_0_0_11"/>